<gene>
    <name evidence="2" type="ORF">DOTSEDRAFT_37594</name>
</gene>
<feature type="region of interest" description="Disordered" evidence="1">
    <location>
        <begin position="652"/>
        <end position="671"/>
    </location>
</feature>
<evidence type="ECO:0000256" key="1">
    <source>
        <dbReference type="SAM" id="MobiDB-lite"/>
    </source>
</evidence>
<dbReference type="Proteomes" id="UP000016933">
    <property type="component" value="Unassembled WGS sequence"/>
</dbReference>
<feature type="region of interest" description="Disordered" evidence="1">
    <location>
        <begin position="396"/>
        <end position="478"/>
    </location>
</feature>
<organism evidence="2 3">
    <name type="scientific">Dothistroma septosporum (strain NZE10 / CBS 128990)</name>
    <name type="common">Red band needle blight fungus</name>
    <name type="synonym">Mycosphaerella pini</name>
    <dbReference type="NCBI Taxonomy" id="675120"/>
    <lineage>
        <taxon>Eukaryota</taxon>
        <taxon>Fungi</taxon>
        <taxon>Dikarya</taxon>
        <taxon>Ascomycota</taxon>
        <taxon>Pezizomycotina</taxon>
        <taxon>Dothideomycetes</taxon>
        <taxon>Dothideomycetidae</taxon>
        <taxon>Mycosphaerellales</taxon>
        <taxon>Mycosphaerellaceae</taxon>
        <taxon>Dothistroma</taxon>
    </lineage>
</organism>
<dbReference type="AlphaFoldDB" id="N1PE07"/>
<dbReference type="eggNOG" id="ENOG502RM6T">
    <property type="taxonomic scope" value="Eukaryota"/>
</dbReference>
<proteinExistence type="predicted"/>
<name>N1PE07_DOTSN</name>
<feature type="compositionally biased region" description="Basic and acidic residues" evidence="1">
    <location>
        <begin position="360"/>
        <end position="371"/>
    </location>
</feature>
<feature type="compositionally biased region" description="Low complexity" evidence="1">
    <location>
        <begin position="727"/>
        <end position="736"/>
    </location>
</feature>
<dbReference type="OMA" id="WPGTQAM"/>
<feature type="compositionally biased region" description="Low complexity" evidence="1">
    <location>
        <begin position="466"/>
        <end position="477"/>
    </location>
</feature>
<dbReference type="STRING" id="675120.N1PE07"/>
<sequence length="937" mass="100964">MIRNHRPRGDRWNCPSVFQQTPGFRHICYDECLAPQDHILLFDHDDDDFPLSERAAKRRRVEQLADDFLNGVTLDIHSARLDPDALKAAVAYSSFPRPKDFKYAIAECEIQNDSTELFEHVEDDQEIFRRLRRVKQIDEDDSGVFDDATASGEVVEVTEVQAQASCGPNRGLRSANVSAGPSNEALRVAAALRNRKLQPTMATTLVQSQLGSQFCPPPVIPETQSGSFDTSMDQTASDCGPSPTPAWTSSKWFKTGAFKPQRHVDEDCSRDELGASSMFSLSQMSCTRNCLLARGRPGLSTATSASFSTASSGTARSEVDASVVARVEASTGGLGEDVTSAESNDRSARASESIEYQGASKDHGESGGVARDDSQLRLLRQQGFRVAPRESWAALNDISEHAEEPTRILPDEAESGGGEAESAVETNQSGRAADDGQAKRRQTKSTGSAVEGQPQRLSLRRKSAPSQSQEAAEAQQAHRGRVNYIEVEVKGFSPLVLRKRGSKLSKQSFKSGPLQSAESSAKKTPRRKVSFPSSSPGKTRSAPPPHTPLVDGHLNTILPQAAGSGRRSSSVRRALREELEASGAELSRCDVEESSQPQPSRESATGEVQEVENPVVEEQPVVSETQWPGTQAMLAQAQCDLFTSPGKSGTNLYLGDDSTPQLLAGKGKPDRSARRALKQLSQETVALPSTQALLQGWQPWSSIKKPGVTRDAADTLTSPSLAKKPTPRSASATPPAILKEPAARSAPNSIRSLGPANRRRSSLRFSMSSSDSPAKLDRENGAGLYVESQLEAAVQPALPISKDDNGEHADTAIDFDICSPKKTIMGIFSSMRLTGIQQTPVAGNQAGGVVKLLSGRSNSGLKSSLSFGISSLDIPLHGETHTQEETILSRDLEDSPALMACYPQAQQVLADEDSQQLARTITEMTTDVLDTAITFSF</sequence>
<keyword evidence="3" id="KW-1185">Reference proteome</keyword>
<feature type="region of interest" description="Disordered" evidence="1">
    <location>
        <begin position="502"/>
        <end position="553"/>
    </location>
</feature>
<dbReference type="OrthoDB" id="5419922at2759"/>
<protein>
    <submittedName>
        <fullName evidence="2">Uncharacterized protein</fullName>
    </submittedName>
</protein>
<evidence type="ECO:0000313" key="2">
    <source>
        <dbReference type="EMBL" id="EME40848.1"/>
    </source>
</evidence>
<accession>N1PE07</accession>
<feature type="region of interest" description="Disordered" evidence="1">
    <location>
        <begin position="580"/>
        <end position="614"/>
    </location>
</feature>
<dbReference type="HOGENOM" id="CLU_312834_0_0_1"/>
<feature type="compositionally biased region" description="Low complexity" evidence="1">
    <location>
        <begin position="763"/>
        <end position="772"/>
    </location>
</feature>
<feature type="region of interest" description="Disordered" evidence="1">
    <location>
        <begin position="704"/>
        <end position="778"/>
    </location>
</feature>
<reference evidence="3" key="1">
    <citation type="journal article" date="2012" name="PLoS Genet.">
        <title>The genomes of the fungal plant pathogens Cladosporium fulvum and Dothistroma septosporum reveal adaptation to different hosts and lifestyles but also signatures of common ancestry.</title>
        <authorList>
            <person name="de Wit P.J.G.M."/>
            <person name="van der Burgt A."/>
            <person name="Oekmen B."/>
            <person name="Stergiopoulos I."/>
            <person name="Abd-Elsalam K.A."/>
            <person name="Aerts A.L."/>
            <person name="Bahkali A.H."/>
            <person name="Beenen H.G."/>
            <person name="Chettri P."/>
            <person name="Cox M.P."/>
            <person name="Datema E."/>
            <person name="de Vries R.P."/>
            <person name="Dhillon B."/>
            <person name="Ganley A.R."/>
            <person name="Griffiths S.A."/>
            <person name="Guo Y."/>
            <person name="Hamelin R.C."/>
            <person name="Henrissat B."/>
            <person name="Kabir M.S."/>
            <person name="Jashni M.K."/>
            <person name="Kema G."/>
            <person name="Klaubauf S."/>
            <person name="Lapidus A."/>
            <person name="Levasseur A."/>
            <person name="Lindquist E."/>
            <person name="Mehrabi R."/>
            <person name="Ohm R.A."/>
            <person name="Owen T.J."/>
            <person name="Salamov A."/>
            <person name="Schwelm A."/>
            <person name="Schijlen E."/>
            <person name="Sun H."/>
            <person name="van den Burg H.A."/>
            <person name="van Ham R.C.H.J."/>
            <person name="Zhang S."/>
            <person name="Goodwin S.B."/>
            <person name="Grigoriev I.V."/>
            <person name="Collemare J."/>
            <person name="Bradshaw R.E."/>
        </authorList>
    </citation>
    <scope>NUCLEOTIDE SEQUENCE [LARGE SCALE GENOMIC DNA]</scope>
    <source>
        <strain evidence="3">NZE10 / CBS 128990</strain>
    </source>
</reference>
<feature type="compositionally biased region" description="Polar residues" evidence="1">
    <location>
        <begin position="504"/>
        <end position="519"/>
    </location>
</feature>
<feature type="compositionally biased region" description="Low complexity" evidence="1">
    <location>
        <begin position="594"/>
        <end position="614"/>
    </location>
</feature>
<evidence type="ECO:0000313" key="3">
    <source>
        <dbReference type="Proteomes" id="UP000016933"/>
    </source>
</evidence>
<feature type="compositionally biased region" description="Basic and acidic residues" evidence="1">
    <location>
        <begin position="398"/>
        <end position="410"/>
    </location>
</feature>
<feature type="region of interest" description="Disordered" evidence="1">
    <location>
        <begin position="334"/>
        <end position="371"/>
    </location>
</feature>
<dbReference type="EMBL" id="KB446543">
    <property type="protein sequence ID" value="EME40848.1"/>
    <property type="molecule type" value="Genomic_DNA"/>
</dbReference>
<reference evidence="2 3" key="2">
    <citation type="journal article" date="2012" name="PLoS Pathog.">
        <title>Diverse lifestyles and strategies of plant pathogenesis encoded in the genomes of eighteen Dothideomycetes fungi.</title>
        <authorList>
            <person name="Ohm R.A."/>
            <person name="Feau N."/>
            <person name="Henrissat B."/>
            <person name="Schoch C.L."/>
            <person name="Horwitz B.A."/>
            <person name="Barry K.W."/>
            <person name="Condon B.J."/>
            <person name="Copeland A.C."/>
            <person name="Dhillon B."/>
            <person name="Glaser F."/>
            <person name="Hesse C.N."/>
            <person name="Kosti I."/>
            <person name="LaButti K."/>
            <person name="Lindquist E.A."/>
            <person name="Lucas S."/>
            <person name="Salamov A.A."/>
            <person name="Bradshaw R.E."/>
            <person name="Ciuffetti L."/>
            <person name="Hamelin R.C."/>
            <person name="Kema G.H.J."/>
            <person name="Lawrence C."/>
            <person name="Scott J.A."/>
            <person name="Spatafora J.W."/>
            <person name="Turgeon B.G."/>
            <person name="de Wit P.J.G.M."/>
            <person name="Zhong S."/>
            <person name="Goodwin S.B."/>
            <person name="Grigoriev I.V."/>
        </authorList>
    </citation>
    <scope>NUCLEOTIDE SEQUENCE [LARGE SCALE GENOMIC DNA]</scope>
    <source>
        <strain evidence="3">NZE10 / CBS 128990</strain>
    </source>
</reference>